<dbReference type="Proteomes" id="UP000831534">
    <property type="component" value="Chromosome"/>
</dbReference>
<dbReference type="EMBL" id="CP091521">
    <property type="protein sequence ID" value="XHH49756.1"/>
    <property type="molecule type" value="Genomic_DNA"/>
</dbReference>
<dbReference type="AlphaFoldDB" id="A0ABD8B6Y1"/>
<reference evidence="1 2" key="1">
    <citation type="journal article" date="2022" name="Res Sq">
        <title>Evolution of multicellular longitudinally dividing oral cavity symbionts (Neisseriaceae).</title>
        <authorList>
            <person name="Nyongesa S."/>
            <person name="Weber P."/>
            <person name="Bernet E."/>
            <person name="Pullido F."/>
            <person name="Nieckarz M."/>
            <person name="Delaby M."/>
            <person name="Nieves C."/>
            <person name="Viehboeck T."/>
            <person name="Krause N."/>
            <person name="Rivera-Millot A."/>
            <person name="Nakamura A."/>
            <person name="Vischer N."/>
            <person name="VanNieuwenhze M."/>
            <person name="Brun Y."/>
            <person name="Cava F."/>
            <person name="Bulgheresi S."/>
            <person name="Veyrier F."/>
        </authorList>
    </citation>
    <scope>NUCLEOTIDE SEQUENCE [LARGE SCALE GENOMIC DNA]</scope>
    <source>
        <strain evidence="1 2">17694</strain>
    </source>
</reference>
<dbReference type="RefSeq" id="WP_156900888.1">
    <property type="nucleotide sequence ID" value="NZ_CP091521.1"/>
</dbReference>
<accession>A0ABD8B6Y1</accession>
<evidence type="ECO:0000313" key="2">
    <source>
        <dbReference type="Proteomes" id="UP000831534"/>
    </source>
</evidence>
<keyword evidence="2" id="KW-1185">Reference proteome</keyword>
<evidence type="ECO:0000313" key="1">
    <source>
        <dbReference type="EMBL" id="XHH49756.1"/>
    </source>
</evidence>
<sequence>MMIRLRARHQLTEKSLRRHSRAGGNPKPIQTNLNKTWLAGYRAVDFRIRGNDGNVYTSLIFNERI</sequence>
<proteinExistence type="predicted"/>
<dbReference type="KEGG" id="ckh:LVJ77_12455"/>
<gene>
    <name evidence="1" type="ORF">LVJ77_12455</name>
</gene>
<name>A0ABD8B6Y1_9NEIS</name>
<protein>
    <submittedName>
        <fullName evidence="1">Uncharacterized protein</fullName>
    </submittedName>
</protein>
<organism evidence="1 2">
    <name type="scientific">Conchiformibius kuhniae</name>
    <dbReference type="NCBI Taxonomy" id="211502"/>
    <lineage>
        <taxon>Bacteria</taxon>
        <taxon>Pseudomonadati</taxon>
        <taxon>Pseudomonadota</taxon>
        <taxon>Betaproteobacteria</taxon>
        <taxon>Neisseriales</taxon>
        <taxon>Neisseriaceae</taxon>
        <taxon>Conchiformibius</taxon>
    </lineage>
</organism>